<dbReference type="AlphaFoldDB" id="A0A382TCH2"/>
<name>A0A382TCH2_9ZZZZ</name>
<gene>
    <name evidence="1" type="ORF">METZ01_LOCUS372577</name>
</gene>
<feature type="non-terminal residue" evidence="1">
    <location>
        <position position="48"/>
    </location>
</feature>
<protein>
    <submittedName>
        <fullName evidence="1">Uncharacterized protein</fullName>
    </submittedName>
</protein>
<sequence length="48" mass="5382">MLLGGDGVGLIINFSVSCLVFYREKENTYFFIKGKNSLLYNSLESVCV</sequence>
<proteinExistence type="predicted"/>
<organism evidence="1">
    <name type="scientific">marine metagenome</name>
    <dbReference type="NCBI Taxonomy" id="408172"/>
    <lineage>
        <taxon>unclassified sequences</taxon>
        <taxon>metagenomes</taxon>
        <taxon>ecological metagenomes</taxon>
    </lineage>
</organism>
<reference evidence="1" key="1">
    <citation type="submission" date="2018-05" db="EMBL/GenBank/DDBJ databases">
        <authorList>
            <person name="Lanie J.A."/>
            <person name="Ng W.-L."/>
            <person name="Kazmierczak K.M."/>
            <person name="Andrzejewski T.M."/>
            <person name="Davidsen T.M."/>
            <person name="Wayne K.J."/>
            <person name="Tettelin H."/>
            <person name="Glass J.I."/>
            <person name="Rusch D."/>
            <person name="Podicherti R."/>
            <person name="Tsui H.-C.T."/>
            <person name="Winkler M.E."/>
        </authorList>
    </citation>
    <scope>NUCLEOTIDE SEQUENCE</scope>
</reference>
<dbReference type="EMBL" id="UINC01135523">
    <property type="protein sequence ID" value="SVD19723.1"/>
    <property type="molecule type" value="Genomic_DNA"/>
</dbReference>
<evidence type="ECO:0000313" key="1">
    <source>
        <dbReference type="EMBL" id="SVD19723.1"/>
    </source>
</evidence>
<accession>A0A382TCH2</accession>